<reference evidence="2 3" key="1">
    <citation type="submission" date="2018-10" db="EMBL/GenBank/DDBJ databases">
        <title>GWAS and RNA-Seq identify cryptic mechanisms of antimicrobial resistance in Acinetobacter baumannii.</title>
        <authorList>
            <person name="Sahl J.W."/>
        </authorList>
    </citation>
    <scope>NUCLEOTIDE SEQUENCE [LARGE SCALE GENOMIC DNA]</scope>
    <source>
        <strain evidence="2 3">TG28175</strain>
    </source>
</reference>
<evidence type="ECO:0000313" key="3">
    <source>
        <dbReference type="Proteomes" id="UP000280073"/>
    </source>
</evidence>
<dbReference type="AlphaFoldDB" id="A0A429MJG9"/>
<comment type="caution">
    <text evidence="2">The sequence shown here is derived from an EMBL/GenBank/DDBJ whole genome shotgun (WGS) entry which is preliminary data.</text>
</comment>
<dbReference type="Proteomes" id="UP000280073">
    <property type="component" value="Unassembled WGS sequence"/>
</dbReference>
<sequence length="56" mass="5916">MAFRQFERTSLQLSMGTLLSCLCASVAYADTLAPVKPASVDACVALASNADRLACY</sequence>
<dbReference type="EMBL" id="RFDI01001668">
    <property type="protein sequence ID" value="RSR38824.1"/>
    <property type="molecule type" value="Genomic_DNA"/>
</dbReference>
<gene>
    <name evidence="2" type="ORF">EA686_22900</name>
</gene>
<evidence type="ECO:0000256" key="1">
    <source>
        <dbReference type="SAM" id="SignalP"/>
    </source>
</evidence>
<organism evidence="2 3">
    <name type="scientific">Acinetobacter baumannii</name>
    <dbReference type="NCBI Taxonomy" id="470"/>
    <lineage>
        <taxon>Bacteria</taxon>
        <taxon>Pseudomonadati</taxon>
        <taxon>Pseudomonadota</taxon>
        <taxon>Gammaproteobacteria</taxon>
        <taxon>Moraxellales</taxon>
        <taxon>Moraxellaceae</taxon>
        <taxon>Acinetobacter</taxon>
        <taxon>Acinetobacter calcoaceticus/baumannii complex</taxon>
    </lineage>
</organism>
<accession>A0A429MJG9</accession>
<protein>
    <submittedName>
        <fullName evidence="2">Phospholipase</fullName>
    </submittedName>
</protein>
<feature type="signal peptide" evidence="1">
    <location>
        <begin position="1"/>
        <end position="29"/>
    </location>
</feature>
<dbReference type="PROSITE" id="PS51257">
    <property type="entry name" value="PROKAR_LIPOPROTEIN"/>
    <property type="match status" value="1"/>
</dbReference>
<feature type="non-terminal residue" evidence="2">
    <location>
        <position position="56"/>
    </location>
</feature>
<name>A0A429MJG9_ACIBA</name>
<feature type="chain" id="PRO_5019531282" evidence="1">
    <location>
        <begin position="30"/>
        <end position="56"/>
    </location>
</feature>
<evidence type="ECO:0000313" key="2">
    <source>
        <dbReference type="EMBL" id="RSR38824.1"/>
    </source>
</evidence>
<keyword evidence="1" id="KW-0732">Signal</keyword>
<proteinExistence type="predicted"/>